<reference evidence="2" key="2">
    <citation type="journal article" date="2015" name="Data Brief">
        <title>Shoot transcriptome of the giant reed, Arundo donax.</title>
        <authorList>
            <person name="Barrero R.A."/>
            <person name="Guerrero F.D."/>
            <person name="Moolhuijzen P."/>
            <person name="Goolsby J.A."/>
            <person name="Tidwell J."/>
            <person name="Bellgard S.E."/>
            <person name="Bellgard M.I."/>
        </authorList>
    </citation>
    <scope>NUCLEOTIDE SEQUENCE</scope>
    <source>
        <tissue evidence="2">Shoot tissue taken approximately 20 cm above the soil surface</tissue>
    </source>
</reference>
<keyword evidence="1" id="KW-0472">Membrane</keyword>
<evidence type="ECO:0000313" key="2">
    <source>
        <dbReference type="EMBL" id="JAD59476.1"/>
    </source>
</evidence>
<keyword evidence="1" id="KW-0812">Transmembrane</keyword>
<dbReference type="AlphaFoldDB" id="A0A0A9B816"/>
<proteinExistence type="predicted"/>
<accession>A0A0A9B816</accession>
<evidence type="ECO:0000256" key="1">
    <source>
        <dbReference type="SAM" id="Phobius"/>
    </source>
</evidence>
<sequence length="53" mass="6078">MDLECFSLVCGYCYMYVSIFSVPFTLSLPTHASVSAMHLKIERCNPSLNKMWL</sequence>
<dbReference type="EMBL" id="GBRH01238419">
    <property type="protein sequence ID" value="JAD59476.1"/>
    <property type="molecule type" value="Transcribed_RNA"/>
</dbReference>
<protein>
    <submittedName>
        <fullName evidence="2">Uncharacterized protein</fullName>
    </submittedName>
</protein>
<organism evidence="2">
    <name type="scientific">Arundo donax</name>
    <name type="common">Giant reed</name>
    <name type="synonym">Donax arundinaceus</name>
    <dbReference type="NCBI Taxonomy" id="35708"/>
    <lineage>
        <taxon>Eukaryota</taxon>
        <taxon>Viridiplantae</taxon>
        <taxon>Streptophyta</taxon>
        <taxon>Embryophyta</taxon>
        <taxon>Tracheophyta</taxon>
        <taxon>Spermatophyta</taxon>
        <taxon>Magnoliopsida</taxon>
        <taxon>Liliopsida</taxon>
        <taxon>Poales</taxon>
        <taxon>Poaceae</taxon>
        <taxon>PACMAD clade</taxon>
        <taxon>Arundinoideae</taxon>
        <taxon>Arundineae</taxon>
        <taxon>Arundo</taxon>
    </lineage>
</organism>
<name>A0A0A9B816_ARUDO</name>
<reference evidence="2" key="1">
    <citation type="submission" date="2014-09" db="EMBL/GenBank/DDBJ databases">
        <authorList>
            <person name="Magalhaes I.L.F."/>
            <person name="Oliveira U."/>
            <person name="Santos F.R."/>
            <person name="Vidigal T.H.D.A."/>
            <person name="Brescovit A.D."/>
            <person name="Santos A.J."/>
        </authorList>
    </citation>
    <scope>NUCLEOTIDE SEQUENCE</scope>
    <source>
        <tissue evidence="2">Shoot tissue taken approximately 20 cm above the soil surface</tissue>
    </source>
</reference>
<keyword evidence="1" id="KW-1133">Transmembrane helix</keyword>
<feature type="transmembrane region" description="Helical" evidence="1">
    <location>
        <begin position="6"/>
        <end position="28"/>
    </location>
</feature>